<comment type="caution">
    <text evidence="1">The sequence shown here is derived from an EMBL/GenBank/DDBJ whole genome shotgun (WGS) entry which is preliminary data.</text>
</comment>
<evidence type="ECO:0000313" key="1">
    <source>
        <dbReference type="EMBL" id="KAI8533958.1"/>
    </source>
</evidence>
<sequence length="68" mass="7594">MIKGGITLSLVPTIQTTNHKTFNFKQRLFDPFETSRIPLTPNSPHQTKRNHSPNVLSLLAHSSTPPSD</sequence>
<keyword evidence="2" id="KW-1185">Reference proteome</keyword>
<evidence type="ECO:0000313" key="2">
    <source>
        <dbReference type="Proteomes" id="UP001062846"/>
    </source>
</evidence>
<organism evidence="1 2">
    <name type="scientific">Rhododendron molle</name>
    <name type="common">Chinese azalea</name>
    <name type="synonym">Azalea mollis</name>
    <dbReference type="NCBI Taxonomy" id="49168"/>
    <lineage>
        <taxon>Eukaryota</taxon>
        <taxon>Viridiplantae</taxon>
        <taxon>Streptophyta</taxon>
        <taxon>Embryophyta</taxon>
        <taxon>Tracheophyta</taxon>
        <taxon>Spermatophyta</taxon>
        <taxon>Magnoliopsida</taxon>
        <taxon>eudicotyledons</taxon>
        <taxon>Gunneridae</taxon>
        <taxon>Pentapetalae</taxon>
        <taxon>asterids</taxon>
        <taxon>Ericales</taxon>
        <taxon>Ericaceae</taxon>
        <taxon>Ericoideae</taxon>
        <taxon>Rhodoreae</taxon>
        <taxon>Rhododendron</taxon>
    </lineage>
</organism>
<reference evidence="1" key="1">
    <citation type="submission" date="2022-02" db="EMBL/GenBank/DDBJ databases">
        <title>Plant Genome Project.</title>
        <authorList>
            <person name="Zhang R.-G."/>
        </authorList>
    </citation>
    <scope>NUCLEOTIDE SEQUENCE</scope>
    <source>
        <strain evidence="1">AT1</strain>
    </source>
</reference>
<accession>A0ACC0LYT8</accession>
<proteinExistence type="predicted"/>
<gene>
    <name evidence="1" type="ORF">RHMOL_Rhmol10G0051100</name>
</gene>
<protein>
    <submittedName>
        <fullName evidence="1">Uncharacterized protein</fullName>
    </submittedName>
</protein>
<name>A0ACC0LYT8_RHOML</name>
<dbReference type="EMBL" id="CM046397">
    <property type="protein sequence ID" value="KAI8533958.1"/>
    <property type="molecule type" value="Genomic_DNA"/>
</dbReference>
<dbReference type="Proteomes" id="UP001062846">
    <property type="component" value="Chromosome 10"/>
</dbReference>